<feature type="transmembrane region" description="Helical" evidence="2">
    <location>
        <begin position="190"/>
        <end position="212"/>
    </location>
</feature>
<keyword evidence="2" id="KW-0472">Membrane</keyword>
<protein>
    <submittedName>
        <fullName evidence="3">Uncharacterized protein</fullName>
    </submittedName>
</protein>
<dbReference type="EMBL" id="DVOH01000059">
    <property type="protein sequence ID" value="HIV00919.1"/>
    <property type="molecule type" value="Genomic_DNA"/>
</dbReference>
<dbReference type="Proteomes" id="UP000886891">
    <property type="component" value="Unassembled WGS sequence"/>
</dbReference>
<keyword evidence="2" id="KW-0812">Transmembrane</keyword>
<feature type="transmembrane region" description="Helical" evidence="2">
    <location>
        <begin position="104"/>
        <end position="122"/>
    </location>
</feature>
<evidence type="ECO:0000256" key="2">
    <source>
        <dbReference type="SAM" id="Phobius"/>
    </source>
</evidence>
<evidence type="ECO:0000256" key="1">
    <source>
        <dbReference type="SAM" id="MobiDB-lite"/>
    </source>
</evidence>
<feature type="compositionally biased region" description="Basic and acidic residues" evidence="1">
    <location>
        <begin position="1"/>
        <end position="23"/>
    </location>
</feature>
<gene>
    <name evidence="3" type="ORF">IAB14_07400</name>
</gene>
<evidence type="ECO:0000313" key="4">
    <source>
        <dbReference type="Proteomes" id="UP000886891"/>
    </source>
</evidence>
<reference evidence="3" key="2">
    <citation type="journal article" date="2021" name="PeerJ">
        <title>Extensive microbial diversity within the chicken gut microbiome revealed by metagenomics and culture.</title>
        <authorList>
            <person name="Gilroy R."/>
            <person name="Ravi A."/>
            <person name="Getino M."/>
            <person name="Pursley I."/>
            <person name="Horton D.L."/>
            <person name="Alikhan N.F."/>
            <person name="Baker D."/>
            <person name="Gharbi K."/>
            <person name="Hall N."/>
            <person name="Watson M."/>
            <person name="Adriaenssens E.M."/>
            <person name="Foster-Nyarko E."/>
            <person name="Jarju S."/>
            <person name="Secka A."/>
            <person name="Antonio M."/>
            <person name="Oren A."/>
            <person name="Chaudhuri R.R."/>
            <person name="La Ragione R."/>
            <person name="Hildebrand F."/>
            <person name="Pallen M.J."/>
        </authorList>
    </citation>
    <scope>NUCLEOTIDE SEQUENCE</scope>
    <source>
        <strain evidence="3">23406</strain>
    </source>
</reference>
<dbReference type="AlphaFoldDB" id="A0A9D1NDY1"/>
<accession>A0A9D1NDY1</accession>
<name>A0A9D1NDY1_9FIRM</name>
<comment type="caution">
    <text evidence="3">The sequence shown here is derived from an EMBL/GenBank/DDBJ whole genome shotgun (WGS) entry which is preliminary data.</text>
</comment>
<feature type="transmembrane region" description="Helical" evidence="2">
    <location>
        <begin position="218"/>
        <end position="239"/>
    </location>
</feature>
<feature type="region of interest" description="Disordered" evidence="1">
    <location>
        <begin position="1"/>
        <end position="35"/>
    </location>
</feature>
<sequence length="242" mass="25950">MQQSRDDYDYLLKTLNRGDKKDSGAQQASRVPVNPQAEQLQLPPIVQPIAFVPYSTQDQPLYMYDEAIDEYQTVDHYQQPADDAADYAAEPVQKSKPARKGVQWAPIVLALLGLVMVAVMVIPKFVEALSILSVVGSTSGLDVILNLVDQFSAGFSSDLIVPIAIAVVGVTAVLTVLVGLIQITRKGACVLLKLIVAIMLIAALVAMIMLLTEGGNEIAIGLYAVVGVAFVSVLVAFLARRA</sequence>
<feature type="transmembrane region" description="Helical" evidence="2">
    <location>
        <begin position="160"/>
        <end position="183"/>
    </location>
</feature>
<keyword evidence="2" id="KW-1133">Transmembrane helix</keyword>
<evidence type="ECO:0000313" key="3">
    <source>
        <dbReference type="EMBL" id="HIV00919.1"/>
    </source>
</evidence>
<reference evidence="3" key="1">
    <citation type="submission" date="2020-10" db="EMBL/GenBank/DDBJ databases">
        <authorList>
            <person name="Gilroy R."/>
        </authorList>
    </citation>
    <scope>NUCLEOTIDE SEQUENCE</scope>
    <source>
        <strain evidence="3">23406</strain>
    </source>
</reference>
<organism evidence="3 4">
    <name type="scientific">Candidatus Stercoripulliclostridium merdipullorum</name>
    <dbReference type="NCBI Taxonomy" id="2840952"/>
    <lineage>
        <taxon>Bacteria</taxon>
        <taxon>Bacillati</taxon>
        <taxon>Bacillota</taxon>
        <taxon>Clostridia</taxon>
        <taxon>Eubacteriales</taxon>
        <taxon>Candidatus Stercoripulliclostridium</taxon>
    </lineage>
</organism>
<proteinExistence type="predicted"/>